<name>X0XK06_9ZZZZ</name>
<sequence>KVVPVSSASAAEMVKLLENTFRVVNIALVNEIMTLCDRFGLSIWEIIDAAKTKPYGFMPFYPGPGVGGHCISVDPLYLSWKAKKHGFETKFIDLATSVNDAMPQYVVDRLEGILLERKKTLEESNILIVGVAYKKDVKDLRESPALDIIRILETRGAKVSYYDPLFPYLKIKGIDLKRAPFTKAFLKRQDCVIIATAHSSLNGLFLT</sequence>
<comment type="caution">
    <text evidence="2">The sequence shown here is derived from an EMBL/GenBank/DDBJ whole genome shotgun (WGS) entry which is preliminary data.</text>
</comment>
<gene>
    <name evidence="2" type="ORF">S01H1_81551</name>
</gene>
<dbReference type="SMART" id="SM00984">
    <property type="entry name" value="UDPG_MGDP_dh_C"/>
    <property type="match status" value="1"/>
</dbReference>
<evidence type="ECO:0000313" key="2">
    <source>
        <dbReference type="EMBL" id="GAG43489.1"/>
    </source>
</evidence>
<dbReference type="InterPro" id="IPR028359">
    <property type="entry name" value="UDP_ManNAc/GlcNAc_DH"/>
</dbReference>
<feature type="domain" description="UDP-glucose/GDP-mannose dehydrogenase C-terminal" evidence="1">
    <location>
        <begin position="127"/>
        <end position="203"/>
    </location>
</feature>
<dbReference type="PANTHER" id="PTHR43491">
    <property type="entry name" value="UDP-N-ACETYL-D-MANNOSAMINE DEHYDROGENASE"/>
    <property type="match status" value="1"/>
</dbReference>
<organism evidence="2">
    <name type="scientific">marine sediment metagenome</name>
    <dbReference type="NCBI Taxonomy" id="412755"/>
    <lineage>
        <taxon>unclassified sequences</taxon>
        <taxon>metagenomes</taxon>
        <taxon>ecological metagenomes</taxon>
    </lineage>
</organism>
<proteinExistence type="predicted"/>
<dbReference type="GO" id="GO:0016628">
    <property type="term" value="F:oxidoreductase activity, acting on the CH-CH group of donors, NAD or NADP as acceptor"/>
    <property type="evidence" value="ECO:0007669"/>
    <property type="project" value="InterPro"/>
</dbReference>
<dbReference type="GO" id="GO:0051287">
    <property type="term" value="F:NAD binding"/>
    <property type="evidence" value="ECO:0007669"/>
    <property type="project" value="InterPro"/>
</dbReference>
<dbReference type="Pfam" id="PF00984">
    <property type="entry name" value="UDPG_MGDP_dh"/>
    <property type="match status" value="1"/>
</dbReference>
<dbReference type="InterPro" id="IPR036220">
    <property type="entry name" value="UDP-Glc/GDP-Man_DH_C_sf"/>
</dbReference>
<dbReference type="NCBIfam" id="TIGR03026">
    <property type="entry name" value="NDP-sugDHase"/>
    <property type="match status" value="1"/>
</dbReference>
<dbReference type="InterPro" id="IPR017476">
    <property type="entry name" value="UDP-Glc/GDP-Man"/>
</dbReference>
<dbReference type="InterPro" id="IPR014026">
    <property type="entry name" value="UDP-Glc/GDP-Man_DH_dimer"/>
</dbReference>
<dbReference type="AlphaFoldDB" id="X0XK06"/>
<feature type="non-terminal residue" evidence="2">
    <location>
        <position position="207"/>
    </location>
</feature>
<accession>X0XK06</accession>
<evidence type="ECO:0000259" key="1">
    <source>
        <dbReference type="SMART" id="SM00984"/>
    </source>
</evidence>
<dbReference type="Pfam" id="PF03720">
    <property type="entry name" value="UDPG_MGDP_dh_C"/>
    <property type="match status" value="1"/>
</dbReference>
<dbReference type="GO" id="GO:0016616">
    <property type="term" value="F:oxidoreductase activity, acting on the CH-OH group of donors, NAD or NADP as acceptor"/>
    <property type="evidence" value="ECO:0007669"/>
    <property type="project" value="InterPro"/>
</dbReference>
<dbReference type="EMBL" id="BARS01055192">
    <property type="protein sequence ID" value="GAG43489.1"/>
    <property type="molecule type" value="Genomic_DNA"/>
</dbReference>
<dbReference type="PANTHER" id="PTHR43491:SF1">
    <property type="entry name" value="UDP-N-ACETYL-D-MANNOSAMINE DEHYDROGENASE"/>
    <property type="match status" value="1"/>
</dbReference>
<dbReference type="InterPro" id="IPR014027">
    <property type="entry name" value="UDP-Glc/GDP-Man_DH_C"/>
</dbReference>
<dbReference type="GO" id="GO:0000271">
    <property type="term" value="P:polysaccharide biosynthetic process"/>
    <property type="evidence" value="ECO:0007669"/>
    <property type="project" value="InterPro"/>
</dbReference>
<feature type="non-terminal residue" evidence="2">
    <location>
        <position position="1"/>
    </location>
</feature>
<dbReference type="PIRSF" id="PIRSF000124">
    <property type="entry name" value="UDPglc_GDPman_dh"/>
    <property type="match status" value="1"/>
</dbReference>
<dbReference type="InterPro" id="IPR008927">
    <property type="entry name" value="6-PGluconate_DH-like_C_sf"/>
</dbReference>
<dbReference type="SUPFAM" id="SSF52413">
    <property type="entry name" value="UDP-glucose/GDP-mannose dehydrogenase C-terminal domain"/>
    <property type="match status" value="1"/>
</dbReference>
<protein>
    <recommendedName>
        <fullName evidence="1">UDP-glucose/GDP-mannose dehydrogenase C-terminal domain-containing protein</fullName>
    </recommendedName>
</protein>
<dbReference type="SUPFAM" id="SSF48179">
    <property type="entry name" value="6-phosphogluconate dehydrogenase C-terminal domain-like"/>
    <property type="match status" value="1"/>
</dbReference>
<dbReference type="PIRSF" id="PIRSF500136">
    <property type="entry name" value="UDP_ManNAc_DH"/>
    <property type="match status" value="1"/>
</dbReference>
<dbReference type="Gene3D" id="3.40.50.720">
    <property type="entry name" value="NAD(P)-binding Rossmann-like Domain"/>
    <property type="match status" value="1"/>
</dbReference>
<reference evidence="2" key="1">
    <citation type="journal article" date="2014" name="Front. Microbiol.">
        <title>High frequency of phylogenetically diverse reductive dehalogenase-homologous genes in deep subseafloor sedimentary metagenomes.</title>
        <authorList>
            <person name="Kawai M."/>
            <person name="Futagami T."/>
            <person name="Toyoda A."/>
            <person name="Takaki Y."/>
            <person name="Nishi S."/>
            <person name="Hori S."/>
            <person name="Arai W."/>
            <person name="Tsubouchi T."/>
            <person name="Morono Y."/>
            <person name="Uchiyama I."/>
            <person name="Ito T."/>
            <person name="Fujiyama A."/>
            <person name="Inagaki F."/>
            <person name="Takami H."/>
        </authorList>
    </citation>
    <scope>NUCLEOTIDE SEQUENCE</scope>
    <source>
        <strain evidence="2">Expedition CK06-06</strain>
    </source>
</reference>